<dbReference type="Gene3D" id="2.160.20.120">
    <property type="match status" value="1"/>
</dbReference>
<feature type="signal peptide" evidence="1">
    <location>
        <begin position="1"/>
        <end position="22"/>
    </location>
</feature>
<dbReference type="Proteomes" id="UP000006008">
    <property type="component" value="Unassembled WGS sequence"/>
</dbReference>
<dbReference type="STRING" id="742725.HMPREF9450_00389"/>
<dbReference type="GeneID" id="92816810"/>
<dbReference type="Pfam" id="PF10988">
    <property type="entry name" value="DUF2807"/>
    <property type="match status" value="2"/>
</dbReference>
<dbReference type="EMBL" id="ADLD01000004">
    <property type="protein sequence ID" value="EHB93123.1"/>
    <property type="molecule type" value="Genomic_DNA"/>
</dbReference>
<organism evidence="3 4">
    <name type="scientific">Alistipes indistinctus YIT 12060</name>
    <dbReference type="NCBI Taxonomy" id="742725"/>
    <lineage>
        <taxon>Bacteria</taxon>
        <taxon>Pseudomonadati</taxon>
        <taxon>Bacteroidota</taxon>
        <taxon>Bacteroidia</taxon>
        <taxon>Bacteroidales</taxon>
        <taxon>Rikenellaceae</taxon>
        <taxon>Alistipes</taxon>
    </lineage>
</organism>
<evidence type="ECO:0000256" key="1">
    <source>
        <dbReference type="SAM" id="SignalP"/>
    </source>
</evidence>
<dbReference type="RefSeq" id="WP_009133195.1">
    <property type="nucleotide sequence ID" value="NZ_CP102250.1"/>
</dbReference>
<keyword evidence="4" id="KW-1185">Reference proteome</keyword>
<dbReference type="PATRIC" id="fig|742725.3.peg.433"/>
<feature type="chain" id="PRO_5003477632" description="Putative auto-transporter adhesin head GIN domain-containing protein" evidence="1">
    <location>
        <begin position="23"/>
        <end position="276"/>
    </location>
</feature>
<dbReference type="InterPro" id="IPR021255">
    <property type="entry name" value="DUF2807"/>
</dbReference>
<name>G5H629_9BACT</name>
<comment type="caution">
    <text evidence="3">The sequence shown here is derived from an EMBL/GenBank/DDBJ whole genome shotgun (WGS) entry which is preliminary data.</text>
</comment>
<sequence length="276" mass="28883">MKKTLFFPLLTAALFSTAAASAQTQMTRQTRFEGQNITGIAAGNNFDVEIYQSDKTSASIEIPAELEKKLIFNIDGNGVVTLGLTGNFLSKKQDDLKAKIYLKNLKSLKASSNAEIKAMTPFTAASVVIDLSSSGKIDDLELTASERVVIDAKSSGEIDATITTPLLRADLTSSADGEIVHNGAQGVFNLGSSAELTISGKVGEVTVTTSSASGFHGENYTIDKATLKASSTSRITVGDVQTLSAQASSAAGIRYKGDPKITSLDTSSAGSIKKLD</sequence>
<evidence type="ECO:0000313" key="4">
    <source>
        <dbReference type="Proteomes" id="UP000006008"/>
    </source>
</evidence>
<keyword evidence="1" id="KW-0732">Signal</keyword>
<evidence type="ECO:0000259" key="2">
    <source>
        <dbReference type="Pfam" id="PF10988"/>
    </source>
</evidence>
<gene>
    <name evidence="3" type="ORF">HMPREF9450_00389</name>
</gene>
<feature type="domain" description="Putative auto-transporter adhesin head GIN" evidence="2">
    <location>
        <begin position="180"/>
        <end position="259"/>
    </location>
</feature>
<dbReference type="OrthoDB" id="1006785at2"/>
<protein>
    <recommendedName>
        <fullName evidence="2">Putative auto-transporter adhesin head GIN domain-containing protein</fullName>
    </recommendedName>
</protein>
<dbReference type="AlphaFoldDB" id="G5H629"/>
<dbReference type="HOGENOM" id="CLU_1006990_0_0_10"/>
<reference evidence="3 4" key="1">
    <citation type="submission" date="2011-08" db="EMBL/GenBank/DDBJ databases">
        <title>The Genome Sequence of Alistipes indistinctus YIT 12060.</title>
        <authorList>
            <consortium name="The Broad Institute Genome Sequencing Platform"/>
            <person name="Earl A."/>
            <person name="Ward D."/>
            <person name="Feldgarden M."/>
            <person name="Gevers D."/>
            <person name="Morotomi M."/>
            <person name="Young S.K."/>
            <person name="Zeng Q."/>
            <person name="Gargeya S."/>
            <person name="Fitzgerald M."/>
            <person name="Haas B."/>
            <person name="Abouelleil A."/>
            <person name="Alvarado L."/>
            <person name="Arachchi H.M."/>
            <person name="Berlin A."/>
            <person name="Brown A."/>
            <person name="Chapman S.B."/>
            <person name="Chen Z."/>
            <person name="Dunbar C."/>
            <person name="Freedman E."/>
            <person name="Gearin G."/>
            <person name="Gellesch M."/>
            <person name="Goldberg J."/>
            <person name="Griggs A."/>
            <person name="Gujja S."/>
            <person name="Heiman D."/>
            <person name="Howarth C."/>
            <person name="Larson L."/>
            <person name="Lui A."/>
            <person name="MacDonald P.J.P."/>
            <person name="Montmayeur A."/>
            <person name="Murphy C."/>
            <person name="Neiman D."/>
            <person name="Pearson M."/>
            <person name="Priest M."/>
            <person name="Roberts A."/>
            <person name="Saif S."/>
            <person name="Shea T."/>
            <person name="Shenoy N."/>
            <person name="Sisk P."/>
            <person name="Stolte C."/>
            <person name="Sykes S."/>
            <person name="Wortman J."/>
            <person name="Nusbaum C."/>
            <person name="Birren B."/>
        </authorList>
    </citation>
    <scope>NUCLEOTIDE SEQUENCE [LARGE SCALE GENOMIC DNA]</scope>
    <source>
        <strain evidence="3 4">YIT 12060</strain>
    </source>
</reference>
<feature type="domain" description="Putative auto-transporter adhesin head GIN" evidence="2">
    <location>
        <begin position="38"/>
        <end position="176"/>
    </location>
</feature>
<proteinExistence type="predicted"/>
<accession>G5H629</accession>
<evidence type="ECO:0000313" key="3">
    <source>
        <dbReference type="EMBL" id="EHB93123.1"/>
    </source>
</evidence>